<keyword evidence="5 6" id="KW-0472">Membrane</keyword>
<reference evidence="8 9" key="1">
    <citation type="submission" date="2016-10" db="EMBL/GenBank/DDBJ databases">
        <title>Silvanigrella aquatica sp. nov., isolated from a freshwater lake located in the Black Forest, Germany, description of Silvanigrellaceae fam. nov., Silvanigrellales ord. nov., reclassification of the order Bdellovibrionales in the class Oligoflexia, reclassification of the families Bacteriovoracaceae and Halobacteriovoraceae in the new order Bacteriovoracales ord. nov., and reclassification of the family Pseudobacteriovoracaceae in the order Oligoflexiales.</title>
        <authorList>
            <person name="Hahn M.W."/>
            <person name="Schmidt J."/>
            <person name="Koll U."/>
            <person name="Rohde M."/>
            <person name="Verbag S."/>
            <person name="Pitt A."/>
            <person name="Nakai R."/>
            <person name="Naganuma T."/>
            <person name="Lang E."/>
        </authorList>
    </citation>
    <scope>NUCLEOTIDE SEQUENCE [LARGE SCALE GENOMIC DNA]</scope>
    <source>
        <strain evidence="8 9">MWH-Nonnen-W8red</strain>
    </source>
</reference>
<dbReference type="KEGG" id="saqi:AXG55_12120"/>
<keyword evidence="4 6" id="KW-1133">Transmembrane helix</keyword>
<evidence type="ECO:0000256" key="6">
    <source>
        <dbReference type="RuleBase" id="RU366058"/>
    </source>
</evidence>
<feature type="domain" description="VTT" evidence="7">
    <location>
        <begin position="77"/>
        <end position="193"/>
    </location>
</feature>
<gene>
    <name evidence="8" type="ORF">AXG55_12120</name>
</gene>
<comment type="similarity">
    <text evidence="6">Belongs to the TVP38/TMEM64 family.</text>
</comment>
<protein>
    <recommendedName>
        <fullName evidence="6">TVP38/TMEM64 family membrane protein</fullName>
    </recommendedName>
</protein>
<dbReference type="AlphaFoldDB" id="A0A1L4D334"/>
<dbReference type="PANTHER" id="PTHR12677:SF59">
    <property type="entry name" value="GOLGI APPARATUS MEMBRANE PROTEIN TVP38-RELATED"/>
    <property type="match status" value="1"/>
</dbReference>
<name>A0A1L4D334_9BACT</name>
<evidence type="ECO:0000256" key="5">
    <source>
        <dbReference type="ARBA" id="ARBA00023136"/>
    </source>
</evidence>
<dbReference type="GO" id="GO:0005886">
    <property type="term" value="C:plasma membrane"/>
    <property type="evidence" value="ECO:0007669"/>
    <property type="project" value="UniProtKB-SubCell"/>
</dbReference>
<feature type="transmembrane region" description="Helical" evidence="6">
    <location>
        <begin position="140"/>
        <end position="158"/>
    </location>
</feature>
<evidence type="ECO:0000313" key="8">
    <source>
        <dbReference type="EMBL" id="APJ04610.1"/>
    </source>
</evidence>
<accession>A0A1L4D334</accession>
<dbReference type="InterPro" id="IPR032816">
    <property type="entry name" value="VTT_dom"/>
</dbReference>
<evidence type="ECO:0000256" key="2">
    <source>
        <dbReference type="ARBA" id="ARBA00022475"/>
    </source>
</evidence>
<evidence type="ECO:0000256" key="4">
    <source>
        <dbReference type="ARBA" id="ARBA00022989"/>
    </source>
</evidence>
<feature type="transmembrane region" description="Helical" evidence="6">
    <location>
        <begin position="170"/>
        <end position="187"/>
    </location>
</feature>
<feature type="transmembrane region" description="Helical" evidence="6">
    <location>
        <begin position="80"/>
        <end position="105"/>
    </location>
</feature>
<keyword evidence="3 6" id="KW-0812">Transmembrane</keyword>
<dbReference type="STRING" id="1915309.AXG55_12120"/>
<evidence type="ECO:0000256" key="3">
    <source>
        <dbReference type="ARBA" id="ARBA00022692"/>
    </source>
</evidence>
<feature type="transmembrane region" description="Helical" evidence="6">
    <location>
        <begin position="55"/>
        <end position="73"/>
    </location>
</feature>
<evidence type="ECO:0000259" key="7">
    <source>
        <dbReference type="Pfam" id="PF09335"/>
    </source>
</evidence>
<keyword evidence="9" id="KW-1185">Reference proteome</keyword>
<sequence length="241" mass="27680">MKKNLTFLAIILFCFAISQFISTHEKTDNKIDMMMIDYIQQAITAVNSIYNQHTILFTLLFSLSFVLLTVFYIPFTGPFYVLFAGALYGFINGSILFSFMVSASYTASFLLTRYLYQKSNSKKRINKKIQHVIDSFEKDGWIYLLSVRFSGVIPALIVNVGMGFTKIPTWQFYIITQMGTLPLVILYSFTGSQIHSLKSLNDFVSPYFLLLIFILSVTPILLKIIFDFIANKTRKKENAPY</sequence>
<feature type="transmembrane region" description="Helical" evidence="6">
    <location>
        <begin position="207"/>
        <end position="226"/>
    </location>
</feature>
<proteinExistence type="inferred from homology"/>
<keyword evidence="2 6" id="KW-1003">Cell membrane</keyword>
<evidence type="ECO:0000313" key="9">
    <source>
        <dbReference type="Proteomes" id="UP000184731"/>
    </source>
</evidence>
<dbReference type="InterPro" id="IPR015414">
    <property type="entry name" value="TMEM64"/>
</dbReference>
<organism evidence="8 9">
    <name type="scientific">Silvanigrella aquatica</name>
    <dbReference type="NCBI Taxonomy" id="1915309"/>
    <lineage>
        <taxon>Bacteria</taxon>
        <taxon>Pseudomonadati</taxon>
        <taxon>Bdellovibrionota</taxon>
        <taxon>Oligoflexia</taxon>
        <taxon>Silvanigrellales</taxon>
        <taxon>Silvanigrellaceae</taxon>
        <taxon>Silvanigrella</taxon>
    </lineage>
</organism>
<dbReference type="RefSeq" id="WP_233231200.1">
    <property type="nucleotide sequence ID" value="NZ_CP017834.1"/>
</dbReference>
<comment type="subcellular location">
    <subcellularLocation>
        <location evidence="1 6">Cell membrane</location>
        <topology evidence="1 6">Multi-pass membrane protein</topology>
    </subcellularLocation>
</comment>
<dbReference type="Pfam" id="PF09335">
    <property type="entry name" value="VTT_dom"/>
    <property type="match status" value="1"/>
</dbReference>
<dbReference type="PANTHER" id="PTHR12677">
    <property type="entry name" value="GOLGI APPARATUS MEMBRANE PROTEIN TVP38-RELATED"/>
    <property type="match status" value="1"/>
</dbReference>
<dbReference type="Proteomes" id="UP000184731">
    <property type="component" value="Chromosome"/>
</dbReference>
<evidence type="ECO:0000256" key="1">
    <source>
        <dbReference type="ARBA" id="ARBA00004651"/>
    </source>
</evidence>
<dbReference type="EMBL" id="CP017834">
    <property type="protein sequence ID" value="APJ04610.1"/>
    <property type="molecule type" value="Genomic_DNA"/>
</dbReference>